<dbReference type="Pfam" id="PF00656">
    <property type="entry name" value="Peptidase_C14"/>
    <property type="match status" value="1"/>
</dbReference>
<dbReference type="GO" id="GO:0004197">
    <property type="term" value="F:cysteine-type endopeptidase activity"/>
    <property type="evidence" value="ECO:0007669"/>
    <property type="project" value="InterPro"/>
</dbReference>
<name>A0A7J7KIM6_BUGNE</name>
<feature type="domain" description="Caspase family p10" evidence="1">
    <location>
        <begin position="62"/>
        <end position="111"/>
    </location>
</feature>
<dbReference type="OrthoDB" id="6114029at2759"/>
<proteinExistence type="predicted"/>
<dbReference type="AlphaFoldDB" id="A0A7J7KIM6"/>
<dbReference type="InterPro" id="IPR011600">
    <property type="entry name" value="Pept_C14_caspase"/>
</dbReference>
<comment type="caution">
    <text evidence="2">The sequence shown here is derived from an EMBL/GenBank/DDBJ whole genome shotgun (WGS) entry which is preliminary data.</text>
</comment>
<gene>
    <name evidence="2" type="ORF">EB796_003912</name>
</gene>
<dbReference type="InterPro" id="IPR002138">
    <property type="entry name" value="Pept_C14_p10"/>
</dbReference>
<protein>
    <recommendedName>
        <fullName evidence="1">Caspase family p10 domain-containing protein</fullName>
    </recommendedName>
</protein>
<dbReference type="EMBL" id="VXIV02000518">
    <property type="protein sequence ID" value="KAF6037781.1"/>
    <property type="molecule type" value="Genomic_DNA"/>
</dbReference>
<sequence>MYVMSPYILVRSDLGERGIVTDPKLASASNKQVEHEVVPAPLSKIGEVQREADSKTRLNYDDLLVIKSSFESFLAVRHEVYGSLMIRALVSTMYKHAGHRHMCEIFKNTERVNRLSSLKDYSCLLFYIPSPPPLFLYLEAILKTNYSIFLDASGLPILL</sequence>
<accession>A0A7J7KIM6</accession>
<reference evidence="2" key="1">
    <citation type="submission" date="2020-06" db="EMBL/GenBank/DDBJ databases">
        <title>Draft genome of Bugula neritina, a colonial animal packing powerful symbionts and potential medicines.</title>
        <authorList>
            <person name="Rayko M."/>
        </authorList>
    </citation>
    <scope>NUCLEOTIDE SEQUENCE [LARGE SCALE GENOMIC DNA]</scope>
    <source>
        <strain evidence="2">Kwan_BN1</strain>
    </source>
</reference>
<dbReference type="Gene3D" id="3.30.70.1470">
    <property type="entry name" value="Caspase-like"/>
    <property type="match status" value="1"/>
</dbReference>
<evidence type="ECO:0000259" key="1">
    <source>
        <dbReference type="PROSITE" id="PS50207"/>
    </source>
</evidence>
<dbReference type="InterPro" id="IPR029030">
    <property type="entry name" value="Caspase-like_dom_sf"/>
</dbReference>
<dbReference type="SUPFAM" id="SSF52129">
    <property type="entry name" value="Caspase-like"/>
    <property type="match status" value="1"/>
</dbReference>
<dbReference type="PROSITE" id="PS50207">
    <property type="entry name" value="CASPASE_P10"/>
    <property type="match status" value="1"/>
</dbReference>
<organism evidence="2 3">
    <name type="scientific">Bugula neritina</name>
    <name type="common">Brown bryozoan</name>
    <name type="synonym">Sertularia neritina</name>
    <dbReference type="NCBI Taxonomy" id="10212"/>
    <lineage>
        <taxon>Eukaryota</taxon>
        <taxon>Metazoa</taxon>
        <taxon>Spiralia</taxon>
        <taxon>Lophotrochozoa</taxon>
        <taxon>Bryozoa</taxon>
        <taxon>Gymnolaemata</taxon>
        <taxon>Cheilostomatida</taxon>
        <taxon>Flustrina</taxon>
        <taxon>Buguloidea</taxon>
        <taxon>Bugulidae</taxon>
        <taxon>Bugula</taxon>
    </lineage>
</organism>
<dbReference type="Proteomes" id="UP000593567">
    <property type="component" value="Unassembled WGS sequence"/>
</dbReference>
<evidence type="ECO:0000313" key="3">
    <source>
        <dbReference type="Proteomes" id="UP000593567"/>
    </source>
</evidence>
<dbReference type="GO" id="GO:0006508">
    <property type="term" value="P:proteolysis"/>
    <property type="evidence" value="ECO:0007669"/>
    <property type="project" value="InterPro"/>
</dbReference>
<keyword evidence="3" id="KW-1185">Reference proteome</keyword>
<evidence type="ECO:0000313" key="2">
    <source>
        <dbReference type="EMBL" id="KAF6037781.1"/>
    </source>
</evidence>